<keyword evidence="1" id="KW-0472">Membrane</keyword>
<dbReference type="STRING" id="1227456.C450_05645"/>
<dbReference type="Gene3D" id="3.30.70.1450">
    <property type="entry name" value="Regulator of K+ conductance, C-terminal domain"/>
    <property type="match status" value="1"/>
</dbReference>
<dbReference type="PROSITE" id="PS51202">
    <property type="entry name" value="RCK_C"/>
    <property type="match status" value="1"/>
</dbReference>
<dbReference type="AlphaFoldDB" id="M0N9I5"/>
<comment type="caution">
    <text evidence="3">The sequence shown here is derived from an EMBL/GenBank/DDBJ whole genome shotgun (WGS) entry which is preliminary data.</text>
</comment>
<feature type="transmembrane region" description="Helical" evidence="1">
    <location>
        <begin position="88"/>
        <end position="109"/>
    </location>
</feature>
<organism evidence="3 4">
    <name type="scientific">Halococcus salifodinae DSM 8989</name>
    <dbReference type="NCBI Taxonomy" id="1227456"/>
    <lineage>
        <taxon>Archaea</taxon>
        <taxon>Methanobacteriati</taxon>
        <taxon>Methanobacteriota</taxon>
        <taxon>Stenosarchaea group</taxon>
        <taxon>Halobacteria</taxon>
        <taxon>Halobacteriales</taxon>
        <taxon>Halococcaceae</taxon>
        <taxon>Halococcus</taxon>
    </lineage>
</organism>
<evidence type="ECO:0000259" key="2">
    <source>
        <dbReference type="PROSITE" id="PS51202"/>
    </source>
</evidence>
<name>M0N9I5_9EURY</name>
<proteinExistence type="predicted"/>
<dbReference type="InterPro" id="IPR036721">
    <property type="entry name" value="RCK_C_sf"/>
</dbReference>
<protein>
    <submittedName>
        <fullName evidence="3">TrkA-C domain protein</fullName>
    </submittedName>
</protein>
<feature type="transmembrane region" description="Helical" evidence="1">
    <location>
        <begin position="20"/>
        <end position="40"/>
    </location>
</feature>
<dbReference type="InterPro" id="IPR006037">
    <property type="entry name" value="RCK_C"/>
</dbReference>
<dbReference type="Pfam" id="PF02080">
    <property type="entry name" value="TrkA_C"/>
    <property type="match status" value="1"/>
</dbReference>
<evidence type="ECO:0000313" key="3">
    <source>
        <dbReference type="EMBL" id="EMA54516.1"/>
    </source>
</evidence>
<keyword evidence="1" id="KW-1133">Transmembrane helix</keyword>
<keyword evidence="1" id="KW-0812">Transmembrane</keyword>
<accession>M0N9I5</accession>
<dbReference type="GO" id="GO:0008324">
    <property type="term" value="F:monoatomic cation transmembrane transporter activity"/>
    <property type="evidence" value="ECO:0007669"/>
    <property type="project" value="InterPro"/>
</dbReference>
<gene>
    <name evidence="3" type="ORF">C450_05645</name>
</gene>
<feature type="transmembrane region" description="Helical" evidence="1">
    <location>
        <begin position="115"/>
        <end position="132"/>
    </location>
</feature>
<feature type="domain" description="RCK C-terminal" evidence="2">
    <location>
        <begin position="159"/>
        <end position="244"/>
    </location>
</feature>
<dbReference type="EMBL" id="AOME01000027">
    <property type="protein sequence ID" value="EMA54516.1"/>
    <property type="molecule type" value="Genomic_DNA"/>
</dbReference>
<dbReference type="Proteomes" id="UP000011625">
    <property type="component" value="Unassembled WGS sequence"/>
</dbReference>
<evidence type="ECO:0000313" key="4">
    <source>
        <dbReference type="Proteomes" id="UP000011625"/>
    </source>
</evidence>
<dbReference type="PATRIC" id="fig|1227456.3.peg.1142"/>
<sequence length="299" mass="32627">MDETDTVISIDHHCHTMVALYPILSLLIVFALSALIVRIGSIAFRMTGMSSDVASFQAASAYSGAGFTTDEAEVITESLGRRKIAQRLIRLGSVGIISGIASLTLSFTGSGNNNIGTIALIVGGAVVVYLFARSRWVERVTTPLIERTLARTTDLRLRDYTQVLGLRNGYRIAEIDVDAEDWLTAGSIAELDLPAEGVLPLAVERADGTYIGAPGPDVEKEPGDTLVLFGQEDRLQELSDRHETDTQAREDAVEDHQDRLEARVINLHDRGSRIVLSNANETRPYRFRPSATGWGELCD</sequence>
<keyword evidence="4" id="KW-1185">Reference proteome</keyword>
<reference evidence="3 4" key="1">
    <citation type="journal article" date="2014" name="PLoS Genet.">
        <title>Phylogenetically driven sequencing of extremely halophilic archaea reveals strategies for static and dynamic osmo-response.</title>
        <authorList>
            <person name="Becker E.A."/>
            <person name="Seitzer P.M."/>
            <person name="Tritt A."/>
            <person name="Larsen D."/>
            <person name="Krusor M."/>
            <person name="Yao A.I."/>
            <person name="Wu D."/>
            <person name="Madern D."/>
            <person name="Eisen J.A."/>
            <person name="Darling A.E."/>
            <person name="Facciotti M.T."/>
        </authorList>
    </citation>
    <scope>NUCLEOTIDE SEQUENCE [LARGE SCALE GENOMIC DNA]</scope>
    <source>
        <strain evidence="3 4">DSM 8989</strain>
    </source>
</reference>
<dbReference type="SUPFAM" id="SSF116726">
    <property type="entry name" value="TrkA C-terminal domain-like"/>
    <property type="match status" value="1"/>
</dbReference>
<evidence type="ECO:0000256" key="1">
    <source>
        <dbReference type="SAM" id="Phobius"/>
    </source>
</evidence>
<dbReference type="GO" id="GO:0006813">
    <property type="term" value="P:potassium ion transport"/>
    <property type="evidence" value="ECO:0007669"/>
    <property type="project" value="InterPro"/>
</dbReference>